<evidence type="ECO:0000256" key="1">
    <source>
        <dbReference type="SAM" id="SignalP"/>
    </source>
</evidence>
<keyword evidence="1" id="KW-0732">Signal</keyword>
<name>A0AB39V2H6_9FUSO</name>
<dbReference type="AlphaFoldDB" id="A0AB39V2H6"/>
<dbReference type="EMBL" id="CP165647">
    <property type="protein sequence ID" value="XDU61856.1"/>
    <property type="molecule type" value="Genomic_DNA"/>
</dbReference>
<reference evidence="2" key="1">
    <citation type="submission" date="2024-07" db="EMBL/GenBank/DDBJ databases">
        <authorList>
            <person name="Li X.-J."/>
            <person name="Wang X."/>
        </authorList>
    </citation>
    <scope>NUCLEOTIDE SEQUENCE</scope>
    <source>
        <strain evidence="2">HSP-536</strain>
    </source>
</reference>
<feature type="signal peptide" evidence="1">
    <location>
        <begin position="1"/>
        <end position="17"/>
    </location>
</feature>
<sequence>MKKLVILSFLLSMAAFGLGIKGVSQEGDYCTFKTAPEANNEISYTIKTAPEAAEISYTIFDAECVIEGLDYDIPDSDDDIHYQSYEGEKLDVPMMFFDLSKKANLSKIRRIEFEDGIKIVGSRRTGRLGLGEVTKFNISNNTLRIIENNNKNYED</sequence>
<proteinExistence type="predicted"/>
<protein>
    <submittedName>
        <fullName evidence="2">Uncharacterized protein</fullName>
    </submittedName>
</protein>
<organism evidence="2">
    <name type="scientific">Leptotrichia alba</name>
    <dbReference type="NCBI Taxonomy" id="3239304"/>
    <lineage>
        <taxon>Bacteria</taxon>
        <taxon>Fusobacteriati</taxon>
        <taxon>Fusobacteriota</taxon>
        <taxon>Fusobacteriia</taxon>
        <taxon>Fusobacteriales</taxon>
        <taxon>Leptotrichiaceae</taxon>
        <taxon>Leptotrichia</taxon>
    </lineage>
</organism>
<accession>A0AB39V2H6</accession>
<gene>
    <name evidence="2" type="ORF">AB8B28_09370</name>
</gene>
<dbReference type="KEGG" id="lala:AB8B28_09370"/>
<dbReference type="RefSeq" id="WP_369715450.1">
    <property type="nucleotide sequence ID" value="NZ_CP165647.1"/>
</dbReference>
<evidence type="ECO:0000313" key="2">
    <source>
        <dbReference type="EMBL" id="XDU61856.1"/>
    </source>
</evidence>
<feature type="chain" id="PRO_5044187648" evidence="1">
    <location>
        <begin position="18"/>
        <end position="155"/>
    </location>
</feature>